<proteinExistence type="predicted"/>
<dbReference type="EMBL" id="JANRMS010000580">
    <property type="protein sequence ID" value="KAJ3537419.1"/>
    <property type="molecule type" value="Genomic_DNA"/>
</dbReference>
<keyword evidence="2" id="KW-1185">Reference proteome</keyword>
<reference evidence="1" key="1">
    <citation type="submission" date="2022-08" db="EMBL/GenBank/DDBJ databases">
        <title>Genome Sequence of Fusarium decemcellulare.</title>
        <authorList>
            <person name="Buettner E."/>
        </authorList>
    </citation>
    <scope>NUCLEOTIDE SEQUENCE</scope>
    <source>
        <strain evidence="1">Babe19</strain>
    </source>
</reference>
<sequence length="167" mass="18862">MPKPSTTPRPLFVYGTLQALPLLAWVLTGDASKTSTVEALVQPARIYGYARYALRNQDYPAAIKYSNESCSVDGYLVAMESASQRKKVDDFEGECYRVEHVLVTLKDGSTVDADVYLWNGNMEDLSSEPWELVTFIEERLDDWIDLFDAMEMVGEDDVAEESELKDE</sequence>
<name>A0ACC1SDN7_9HYPO</name>
<accession>A0ACC1SDN7</accession>
<protein>
    <submittedName>
        <fullName evidence="1">Uncharacterized protein</fullName>
    </submittedName>
</protein>
<evidence type="ECO:0000313" key="2">
    <source>
        <dbReference type="Proteomes" id="UP001148629"/>
    </source>
</evidence>
<dbReference type="Proteomes" id="UP001148629">
    <property type="component" value="Unassembled WGS sequence"/>
</dbReference>
<comment type="caution">
    <text evidence="1">The sequence shown here is derived from an EMBL/GenBank/DDBJ whole genome shotgun (WGS) entry which is preliminary data.</text>
</comment>
<organism evidence="1 2">
    <name type="scientific">Fusarium decemcellulare</name>
    <dbReference type="NCBI Taxonomy" id="57161"/>
    <lineage>
        <taxon>Eukaryota</taxon>
        <taxon>Fungi</taxon>
        <taxon>Dikarya</taxon>
        <taxon>Ascomycota</taxon>
        <taxon>Pezizomycotina</taxon>
        <taxon>Sordariomycetes</taxon>
        <taxon>Hypocreomycetidae</taxon>
        <taxon>Hypocreales</taxon>
        <taxon>Nectriaceae</taxon>
        <taxon>Fusarium</taxon>
        <taxon>Fusarium decemcellulare species complex</taxon>
    </lineage>
</organism>
<evidence type="ECO:0000313" key="1">
    <source>
        <dbReference type="EMBL" id="KAJ3537419.1"/>
    </source>
</evidence>
<gene>
    <name evidence="1" type="ORF">NM208_g6319</name>
</gene>